<comment type="caution">
    <text evidence="2">The sequence shown here is derived from an EMBL/GenBank/DDBJ whole genome shotgun (WGS) entry which is preliminary data.</text>
</comment>
<accession>A0A1K0FBF9</accession>
<evidence type="ECO:0000313" key="2">
    <source>
        <dbReference type="EMBL" id="OJF10088.1"/>
    </source>
</evidence>
<evidence type="ECO:0000256" key="1">
    <source>
        <dbReference type="SAM" id="MobiDB-lite"/>
    </source>
</evidence>
<feature type="region of interest" description="Disordered" evidence="1">
    <location>
        <begin position="1"/>
        <end position="36"/>
    </location>
</feature>
<reference evidence="2 3" key="1">
    <citation type="submission" date="2016-09" db="EMBL/GenBank/DDBJ databases">
        <title>Couchioplanes caeruleus draft genome sequence.</title>
        <authorList>
            <person name="Sheehan J."/>
            <person name="Caffrey P."/>
        </authorList>
    </citation>
    <scope>NUCLEOTIDE SEQUENCE [LARGE SCALE GENOMIC DNA]</scope>
    <source>
        <strain evidence="2 3">DSM 43634</strain>
    </source>
</reference>
<dbReference type="AlphaFoldDB" id="A0A1K0FBF9"/>
<sequence length="124" mass="13449">MDAPTTESFPGPRRLSMSTPTIAPPLRDPADVAPADSYHKADPVWVYRDGWRAGVIEAASPQAVTVTYRPGTHFGTGVDTFTASYVTSRADEDPALDNRQENALAYRRPRPGRDGAITPIGPLR</sequence>
<keyword evidence="3" id="KW-1185">Reference proteome</keyword>
<protein>
    <submittedName>
        <fullName evidence="2">Uncharacterized protein</fullName>
    </submittedName>
</protein>
<feature type="region of interest" description="Disordered" evidence="1">
    <location>
        <begin position="90"/>
        <end position="124"/>
    </location>
</feature>
<organism evidence="2 3">
    <name type="scientific">Couchioplanes caeruleus subsp. caeruleus</name>
    <dbReference type="NCBI Taxonomy" id="56427"/>
    <lineage>
        <taxon>Bacteria</taxon>
        <taxon>Bacillati</taxon>
        <taxon>Actinomycetota</taxon>
        <taxon>Actinomycetes</taxon>
        <taxon>Micromonosporales</taxon>
        <taxon>Micromonosporaceae</taxon>
        <taxon>Couchioplanes</taxon>
    </lineage>
</organism>
<gene>
    <name evidence="2" type="ORF">BG844_34160</name>
</gene>
<proteinExistence type="predicted"/>
<dbReference type="Proteomes" id="UP000182486">
    <property type="component" value="Unassembled WGS sequence"/>
</dbReference>
<feature type="compositionally biased region" description="Basic and acidic residues" evidence="1">
    <location>
        <begin position="90"/>
        <end position="100"/>
    </location>
</feature>
<name>A0A1K0FBF9_9ACTN</name>
<dbReference type="EMBL" id="MEIA01000533">
    <property type="protein sequence ID" value="OJF10088.1"/>
    <property type="molecule type" value="Genomic_DNA"/>
</dbReference>
<evidence type="ECO:0000313" key="3">
    <source>
        <dbReference type="Proteomes" id="UP000182486"/>
    </source>
</evidence>